<dbReference type="PANTHER" id="PTHR45712">
    <property type="entry name" value="AGAP008170-PA"/>
    <property type="match status" value="1"/>
</dbReference>
<dbReference type="Proteomes" id="UP001152759">
    <property type="component" value="Chromosome 1"/>
</dbReference>
<dbReference type="InterPro" id="IPR032675">
    <property type="entry name" value="LRR_dom_sf"/>
</dbReference>
<dbReference type="PANTHER" id="PTHR45712:SF22">
    <property type="entry name" value="INSULIN-LIKE GROWTH FACTOR-BINDING PROTEIN COMPLEX ACID LABILE SUBUNIT"/>
    <property type="match status" value="1"/>
</dbReference>
<protein>
    <submittedName>
        <fullName evidence="5">Uncharacterized protein</fullName>
    </submittedName>
</protein>
<dbReference type="InterPro" id="IPR050333">
    <property type="entry name" value="SLRP"/>
</dbReference>
<feature type="transmembrane region" description="Helical" evidence="3">
    <location>
        <begin position="635"/>
        <end position="658"/>
    </location>
</feature>
<keyword evidence="3" id="KW-0812">Transmembrane</keyword>
<dbReference type="SUPFAM" id="SSF52058">
    <property type="entry name" value="L domain-like"/>
    <property type="match status" value="1"/>
</dbReference>
<gene>
    <name evidence="5" type="ORF">BEMITA_LOCUS1957</name>
</gene>
<keyword evidence="3" id="KW-1133">Transmembrane helix</keyword>
<evidence type="ECO:0000256" key="3">
    <source>
        <dbReference type="SAM" id="Phobius"/>
    </source>
</evidence>
<evidence type="ECO:0000256" key="1">
    <source>
        <dbReference type="ARBA" id="ARBA00022614"/>
    </source>
</evidence>
<keyword evidence="1" id="KW-0433">Leucine-rich repeat</keyword>
<dbReference type="Pfam" id="PF13855">
    <property type="entry name" value="LRR_8"/>
    <property type="match status" value="4"/>
</dbReference>
<reference evidence="5" key="1">
    <citation type="submission" date="2021-12" db="EMBL/GenBank/DDBJ databases">
        <authorList>
            <person name="King R."/>
        </authorList>
    </citation>
    <scope>NUCLEOTIDE SEQUENCE</scope>
</reference>
<evidence type="ECO:0000256" key="2">
    <source>
        <dbReference type="ARBA" id="ARBA00022737"/>
    </source>
</evidence>
<dbReference type="SMART" id="SM00369">
    <property type="entry name" value="LRR_TYP"/>
    <property type="match status" value="13"/>
</dbReference>
<dbReference type="AlphaFoldDB" id="A0A9P0C5F0"/>
<sequence>MKGILLCLVATVLLNLASGTICSCPWKCTCTSFGTSGITAECSALLLGKQNFCDSIQHLKVINAEHEIALGAGVFQDLGLKKVESIEIVNSSLSTIDVNAFRGLENLYYLSLADNGLILIHPDTFIDNPSLKVLILSGNALQLTQVLEPSRKYLIKSSSLLELKLARCQLRSLLPDTFSQVPNLMLLDLSSNRLSRVTSDIFEPIRFLEELNLSNNMIRELSKNTFSHLEELMDLNLRNNSLTSFDNIDLNDMESLDLSMNRLEDITNTTFARVEGIESLNISSNVIRSISADAFAKMPSLRHLDMSWNQLFDPLDADLFSGNFDLETLSIAGNKIGNFSDDRGFFGKHLMLYKLDASHCGLIMITDKDFEGLDNIASLDLSHNHLTFVSIAERRSLSNLKSLKMLDLSHNRIEELTEDMFANNTKLTSLNLAGNPITVLPVAAFVPLSNLDYLDVSSCELVSIWNRNLSQYQSLELLPRLSYINISHNQLQFLHVHDFKPLENLKTVELVENPLECVGPFTQLVEYFIGKRIGPSQYAPKSLEYLSENIKVRVRKTLEWKPIVQEVCIMYENDALSPKENTLKKEDKKEIDLSKIPFIIDSANIPMSAIQAETELSEIDESDHLSSDALFHARLFMHMHVLAVIVLASMCFGLMWAVQKRRKMAVQKAFFGSMGGHIIKTKSGGGSLYYKLYEECSVPTQPAVHGSGFPFAKFQIPSLVSDYKKVKIVKTVNEV</sequence>
<feature type="signal peptide" evidence="4">
    <location>
        <begin position="1"/>
        <end position="19"/>
    </location>
</feature>
<keyword evidence="3" id="KW-0472">Membrane</keyword>
<evidence type="ECO:0000313" key="6">
    <source>
        <dbReference type="Proteomes" id="UP001152759"/>
    </source>
</evidence>
<dbReference type="KEGG" id="btab:109043979"/>
<name>A0A9P0C5F0_BEMTA</name>
<dbReference type="OrthoDB" id="2325980at2759"/>
<proteinExistence type="predicted"/>
<dbReference type="EMBL" id="OU963862">
    <property type="protein sequence ID" value="CAH0754798.1"/>
    <property type="molecule type" value="Genomic_DNA"/>
</dbReference>
<evidence type="ECO:0000313" key="5">
    <source>
        <dbReference type="EMBL" id="CAH0754798.1"/>
    </source>
</evidence>
<keyword evidence="6" id="KW-1185">Reference proteome</keyword>
<dbReference type="InterPro" id="IPR003591">
    <property type="entry name" value="Leu-rich_rpt_typical-subtyp"/>
</dbReference>
<dbReference type="PROSITE" id="PS51257">
    <property type="entry name" value="PROKAR_LIPOPROTEIN"/>
    <property type="match status" value="1"/>
</dbReference>
<feature type="chain" id="PRO_5040467153" evidence="4">
    <location>
        <begin position="20"/>
        <end position="735"/>
    </location>
</feature>
<dbReference type="PRINTS" id="PR00019">
    <property type="entry name" value="LEURICHRPT"/>
</dbReference>
<keyword evidence="2" id="KW-0677">Repeat</keyword>
<dbReference type="SMART" id="SM00365">
    <property type="entry name" value="LRR_SD22"/>
    <property type="match status" value="5"/>
</dbReference>
<dbReference type="Gene3D" id="3.80.10.10">
    <property type="entry name" value="Ribonuclease Inhibitor"/>
    <property type="match status" value="3"/>
</dbReference>
<keyword evidence="4" id="KW-0732">Signal</keyword>
<evidence type="ECO:0000256" key="4">
    <source>
        <dbReference type="SAM" id="SignalP"/>
    </source>
</evidence>
<organism evidence="5 6">
    <name type="scientific">Bemisia tabaci</name>
    <name type="common">Sweetpotato whitefly</name>
    <name type="synonym">Aleurodes tabaci</name>
    <dbReference type="NCBI Taxonomy" id="7038"/>
    <lineage>
        <taxon>Eukaryota</taxon>
        <taxon>Metazoa</taxon>
        <taxon>Ecdysozoa</taxon>
        <taxon>Arthropoda</taxon>
        <taxon>Hexapoda</taxon>
        <taxon>Insecta</taxon>
        <taxon>Pterygota</taxon>
        <taxon>Neoptera</taxon>
        <taxon>Paraneoptera</taxon>
        <taxon>Hemiptera</taxon>
        <taxon>Sternorrhyncha</taxon>
        <taxon>Aleyrodoidea</taxon>
        <taxon>Aleyrodidae</taxon>
        <taxon>Aleyrodinae</taxon>
        <taxon>Bemisia</taxon>
    </lineage>
</organism>
<dbReference type="PROSITE" id="PS51450">
    <property type="entry name" value="LRR"/>
    <property type="match status" value="4"/>
</dbReference>
<accession>A0A9P0C5F0</accession>
<dbReference type="InterPro" id="IPR001611">
    <property type="entry name" value="Leu-rich_rpt"/>
</dbReference>